<organism evidence="3 4">
    <name type="scientific">Triparma retinervis</name>
    <dbReference type="NCBI Taxonomy" id="2557542"/>
    <lineage>
        <taxon>Eukaryota</taxon>
        <taxon>Sar</taxon>
        <taxon>Stramenopiles</taxon>
        <taxon>Ochrophyta</taxon>
        <taxon>Bolidophyceae</taxon>
        <taxon>Parmales</taxon>
        <taxon>Triparmaceae</taxon>
        <taxon>Triparma</taxon>
    </lineage>
</organism>
<evidence type="ECO:0000313" key="3">
    <source>
        <dbReference type="EMBL" id="GMH50491.1"/>
    </source>
</evidence>
<reference evidence="3" key="1">
    <citation type="submission" date="2022-07" db="EMBL/GenBank/DDBJ databases">
        <title>Genome analysis of Parmales, a sister group of diatoms, reveals the evolutionary specialization of diatoms from phago-mixotrophs to photoautotrophs.</title>
        <authorList>
            <person name="Ban H."/>
            <person name="Sato S."/>
            <person name="Yoshikawa S."/>
            <person name="Kazumasa Y."/>
            <person name="Nakamura Y."/>
            <person name="Ichinomiya M."/>
            <person name="Saitoh K."/>
            <person name="Sato N."/>
            <person name="Blanc-Mathieu R."/>
            <person name="Endo H."/>
            <person name="Kuwata A."/>
            <person name="Ogata H."/>
        </authorList>
    </citation>
    <scope>NUCLEOTIDE SEQUENCE</scope>
</reference>
<evidence type="ECO:0000256" key="1">
    <source>
        <dbReference type="SAM" id="MobiDB-lite"/>
    </source>
</evidence>
<comment type="caution">
    <text evidence="3">The sequence shown here is derived from an EMBL/GenBank/DDBJ whole genome shotgun (WGS) entry which is preliminary data.</text>
</comment>
<dbReference type="InterPro" id="IPR038330">
    <property type="entry name" value="TspO/MBR-related_sf"/>
</dbReference>
<feature type="transmembrane region" description="Helical" evidence="2">
    <location>
        <begin position="271"/>
        <end position="291"/>
    </location>
</feature>
<evidence type="ECO:0000256" key="2">
    <source>
        <dbReference type="SAM" id="Phobius"/>
    </source>
</evidence>
<sequence>MIDQQKRKRLILKDKTAKATAKVVAAAPNLFKTIVPLLLGRPYCVLWLGIVVGVSTAYNSFVTFNRRGLLSVSPAEPPRTHGLLRAVADLPQGFYFLRLLRGLDVSGGRIWNFRNDRHLEAASTYRLPKPYYNYNRETYRNHRRKHMFPHLHVPHPWVFPAVWVPMRALQFLGIGRLLLSTAAQSSGGRVGGHVVTRTPGSSNQAAEAVSYFLLNLALGDEWNRVLFSEHKIGLGLAVSALHLAAAGRCYWCYGRFAKGTEDVKGWHGDVFVGASVAWCAGGVLMNLNQWLNMTRAKRKRRRERREREKAIKEGGWGA</sequence>
<name>A0A9W6ZDY2_9STRA</name>
<dbReference type="Gene3D" id="1.20.1260.100">
    <property type="entry name" value="TspO/MBR protein"/>
    <property type="match status" value="1"/>
</dbReference>
<dbReference type="AlphaFoldDB" id="A0A9W6ZDY2"/>
<accession>A0A9W6ZDY2</accession>
<evidence type="ECO:0000313" key="4">
    <source>
        <dbReference type="Proteomes" id="UP001165082"/>
    </source>
</evidence>
<proteinExistence type="predicted"/>
<dbReference type="Proteomes" id="UP001165082">
    <property type="component" value="Unassembled WGS sequence"/>
</dbReference>
<keyword evidence="2" id="KW-1133">Transmembrane helix</keyword>
<protein>
    <submittedName>
        <fullName evidence="3">Uncharacterized protein</fullName>
    </submittedName>
</protein>
<keyword evidence="2" id="KW-0472">Membrane</keyword>
<dbReference type="EMBL" id="BRXZ01001948">
    <property type="protein sequence ID" value="GMH50491.1"/>
    <property type="molecule type" value="Genomic_DNA"/>
</dbReference>
<gene>
    <name evidence="3" type="ORF">TrRE_jg11624</name>
</gene>
<keyword evidence="2" id="KW-0812">Transmembrane</keyword>
<feature type="transmembrane region" description="Helical" evidence="2">
    <location>
        <begin position="232"/>
        <end position="251"/>
    </location>
</feature>
<feature type="transmembrane region" description="Helical" evidence="2">
    <location>
        <begin position="21"/>
        <end position="39"/>
    </location>
</feature>
<feature type="transmembrane region" description="Helical" evidence="2">
    <location>
        <begin position="45"/>
        <end position="64"/>
    </location>
</feature>
<feature type="region of interest" description="Disordered" evidence="1">
    <location>
        <begin position="298"/>
        <end position="318"/>
    </location>
</feature>
<keyword evidence="4" id="KW-1185">Reference proteome</keyword>
<dbReference type="OrthoDB" id="204132at2759"/>